<dbReference type="OrthoDB" id="263283at2759"/>
<evidence type="ECO:0000256" key="7">
    <source>
        <dbReference type="ARBA" id="ARBA00030554"/>
    </source>
</evidence>
<evidence type="ECO:0000259" key="10">
    <source>
        <dbReference type="Pfam" id="PF02676"/>
    </source>
</evidence>
<evidence type="ECO:0000256" key="9">
    <source>
        <dbReference type="SAM" id="MobiDB-lite"/>
    </source>
</evidence>
<dbReference type="Pfam" id="PF02676">
    <property type="entry name" value="TYW3"/>
    <property type="match status" value="1"/>
</dbReference>
<dbReference type="EMBL" id="MZNU01000276">
    <property type="protein sequence ID" value="OWP01472.1"/>
    <property type="molecule type" value="Genomic_DNA"/>
</dbReference>
<evidence type="ECO:0000256" key="5">
    <source>
        <dbReference type="ARBA" id="ARBA00022691"/>
    </source>
</evidence>
<dbReference type="GO" id="GO:0008033">
    <property type="term" value="P:tRNA processing"/>
    <property type="evidence" value="ECO:0007669"/>
    <property type="project" value="UniProtKB-KW"/>
</dbReference>
<feature type="region of interest" description="Disordered" evidence="9">
    <location>
        <begin position="74"/>
        <end position="95"/>
    </location>
</feature>
<dbReference type="STRING" id="503106.A0A218Z133"/>
<dbReference type="Proteomes" id="UP000242519">
    <property type="component" value="Unassembled WGS sequence"/>
</dbReference>
<keyword evidence="6" id="KW-0819">tRNA processing</keyword>
<comment type="similarity">
    <text evidence="1">Belongs to the TYW3 family.</text>
</comment>
<evidence type="ECO:0000313" key="12">
    <source>
        <dbReference type="Proteomes" id="UP000242519"/>
    </source>
</evidence>
<dbReference type="AlphaFoldDB" id="A0A218Z133"/>
<feature type="domain" description="tRNA wybutosine-synthesizing protein" evidence="10">
    <location>
        <begin position="12"/>
        <end position="267"/>
    </location>
</feature>
<organism evidence="11 12">
    <name type="scientific">Diplocarpon coronariae</name>
    <dbReference type="NCBI Taxonomy" id="2795749"/>
    <lineage>
        <taxon>Eukaryota</taxon>
        <taxon>Fungi</taxon>
        <taxon>Dikarya</taxon>
        <taxon>Ascomycota</taxon>
        <taxon>Pezizomycotina</taxon>
        <taxon>Leotiomycetes</taxon>
        <taxon>Helotiales</taxon>
        <taxon>Drepanopezizaceae</taxon>
        <taxon>Diplocarpon</taxon>
    </lineage>
</organism>
<dbReference type="Gene3D" id="3.30.1960.10">
    <property type="entry name" value="tRNA wybutosine-synthesizing-like"/>
    <property type="match status" value="1"/>
</dbReference>
<gene>
    <name evidence="11" type="ORF">B2J93_704</name>
</gene>
<keyword evidence="5" id="KW-0949">S-adenosyl-L-methionine</keyword>
<evidence type="ECO:0000256" key="4">
    <source>
        <dbReference type="ARBA" id="ARBA00022679"/>
    </source>
</evidence>
<dbReference type="PANTHER" id="PTHR48418">
    <property type="entry name" value="TRNA WYBUTOSINE-SYNTHESIZING PROTEIN 3"/>
    <property type="match status" value="1"/>
</dbReference>
<dbReference type="InterPro" id="IPR003827">
    <property type="entry name" value="tRNA_yW-synthesising"/>
</dbReference>
<dbReference type="GO" id="GO:0008168">
    <property type="term" value="F:methyltransferase activity"/>
    <property type="evidence" value="ECO:0007669"/>
    <property type="project" value="UniProtKB-KW"/>
</dbReference>
<evidence type="ECO:0000313" key="11">
    <source>
        <dbReference type="EMBL" id="OWP01472.1"/>
    </source>
</evidence>
<evidence type="ECO:0000256" key="8">
    <source>
        <dbReference type="ARBA" id="ARBA00049202"/>
    </source>
</evidence>
<dbReference type="GO" id="GO:0032259">
    <property type="term" value="P:methylation"/>
    <property type="evidence" value="ECO:0007669"/>
    <property type="project" value="UniProtKB-KW"/>
</dbReference>
<keyword evidence="4" id="KW-0808">Transferase</keyword>
<keyword evidence="12" id="KW-1185">Reference proteome</keyword>
<reference evidence="11 12" key="1">
    <citation type="submission" date="2017-04" db="EMBL/GenBank/DDBJ databases">
        <title>Draft genome sequence of Marssonina coronaria NL1: causal agent of apple blotch.</title>
        <authorList>
            <person name="Cheng Q."/>
        </authorList>
    </citation>
    <scope>NUCLEOTIDE SEQUENCE [LARGE SCALE GENOMIC DNA]</scope>
    <source>
        <strain evidence="11 12">NL1</strain>
    </source>
</reference>
<protein>
    <recommendedName>
        <fullName evidence="2">tRNA(Phe) 7-[(3-amino-3-carboxypropyl)-4-demethylwyosine(37)-N(4)]-methyltransferase</fullName>
        <ecNumber evidence="2">2.1.1.282</ecNumber>
    </recommendedName>
    <alternativeName>
        <fullName evidence="7">tRNA(Phe) 7-((3-amino-3-carboxypropyl)-4-demethylwyosine(37)-N(4))-methyltransferase</fullName>
    </alternativeName>
</protein>
<dbReference type="PANTHER" id="PTHR48418:SF1">
    <property type="entry name" value="TRNA WYBUTOSINE-SYNTHESIZING PROTEIN 3"/>
    <property type="match status" value="1"/>
</dbReference>
<proteinExistence type="inferred from homology"/>
<comment type="catalytic activity">
    <reaction evidence="8">
        <text>4-demethyl-7-[(3S)-3-amino-3-carboxypropyl]wyosine(37) in tRNA(Phe) + S-adenosyl-L-methionine = 7-[(3S)-3-amino-3-carboxypropyl]wyosine(37) in tRNA(Phe) + S-adenosyl-L-homocysteine + H(+)</text>
        <dbReference type="Rhea" id="RHEA:36635"/>
        <dbReference type="Rhea" id="RHEA-COMP:10378"/>
        <dbReference type="Rhea" id="RHEA-COMP:10379"/>
        <dbReference type="ChEBI" id="CHEBI:15378"/>
        <dbReference type="ChEBI" id="CHEBI:57856"/>
        <dbReference type="ChEBI" id="CHEBI:59789"/>
        <dbReference type="ChEBI" id="CHEBI:73543"/>
        <dbReference type="ChEBI" id="CHEBI:73550"/>
        <dbReference type="EC" id="2.1.1.282"/>
    </reaction>
</comment>
<evidence type="ECO:0000256" key="2">
    <source>
        <dbReference type="ARBA" id="ARBA00012750"/>
    </source>
</evidence>
<dbReference type="FunCoup" id="A0A218Z133">
    <property type="interactions" value="49"/>
</dbReference>
<name>A0A218Z133_9HELO</name>
<evidence type="ECO:0000256" key="1">
    <source>
        <dbReference type="ARBA" id="ARBA00008569"/>
    </source>
</evidence>
<feature type="region of interest" description="Disordered" evidence="9">
    <location>
        <begin position="270"/>
        <end position="298"/>
    </location>
</feature>
<keyword evidence="3" id="KW-0489">Methyltransferase</keyword>
<accession>A0A218Z133</accession>
<dbReference type="SUPFAM" id="SSF111278">
    <property type="entry name" value="SSo0622-like"/>
    <property type="match status" value="1"/>
</dbReference>
<dbReference type="InParanoid" id="A0A218Z133"/>
<dbReference type="InterPro" id="IPR036602">
    <property type="entry name" value="tRNA_yW-synthesising-like_sf"/>
</dbReference>
<sequence>MATTLPAAFVSKKSRILCRLSVPVSDYDDLSPKGSIDVGIRELIDEINGVEGCVTTSSCAGRVSVFLEGRKSAVGGGEEAHDGEGEGEGGGGWERSDVKAVGVGGKGNGGRWLFVSHDPIEIQGCGGEGSWVALMGMARLEGGEEELLRELGTVTERRLVHFRFEPMILHVLTASLHHAQAVLSAALQAGFRESGALNLTSSTSEPPTPMVGIRSMGLALESVIGFASGGKGICVVPEWQLRSLIEISNQRFQENAKRIARFRTLLRAERSTEGKRKGQEGVKWEDAGERRERKRAEGLERARVMRETGARELRVGAGDVPDICTSGRTS</sequence>
<evidence type="ECO:0000256" key="3">
    <source>
        <dbReference type="ARBA" id="ARBA00022603"/>
    </source>
</evidence>
<evidence type="ECO:0000256" key="6">
    <source>
        <dbReference type="ARBA" id="ARBA00022694"/>
    </source>
</evidence>
<comment type="caution">
    <text evidence="11">The sequence shown here is derived from an EMBL/GenBank/DDBJ whole genome shotgun (WGS) entry which is preliminary data.</text>
</comment>
<dbReference type="EC" id="2.1.1.282" evidence="2"/>